<dbReference type="AlphaFoldDB" id="H1XVZ3"/>
<dbReference type="InParanoid" id="H1XVZ3"/>
<keyword evidence="5" id="KW-1185">Reference proteome</keyword>
<dbReference type="EMBL" id="CP018099">
    <property type="protein sequence ID" value="APF17681.1"/>
    <property type="molecule type" value="Genomic_DNA"/>
</dbReference>
<proteinExistence type="predicted"/>
<keyword evidence="1" id="KW-0732">Signal</keyword>
<dbReference type="Gene3D" id="3.20.20.80">
    <property type="entry name" value="Glycosidases"/>
    <property type="match status" value="1"/>
</dbReference>
<dbReference type="STRING" id="880073.Cabys_930"/>
<dbReference type="InterPro" id="IPR052177">
    <property type="entry name" value="Divisome_Glycosyl_Hydrolase"/>
</dbReference>
<dbReference type="Proteomes" id="UP000004671">
    <property type="component" value="Chromosome"/>
</dbReference>
<accession>H1XVZ3</accession>
<dbReference type="PaxDb" id="880073-Calab_2155"/>
<dbReference type="HOGENOM" id="CLU_768775_0_0_0"/>
<dbReference type="OrthoDB" id="9760892at2"/>
<reference evidence="3 6" key="2">
    <citation type="submission" date="2016-11" db="EMBL/GenBank/DDBJ databases">
        <title>Genomic analysis of Caldithrix abyssi and proposal of a novel bacterial phylum Caldithrichaeota.</title>
        <authorList>
            <person name="Kublanov I."/>
            <person name="Sigalova O."/>
            <person name="Gavrilov S."/>
            <person name="Lebedinsky A."/>
            <person name="Ivanova N."/>
            <person name="Daum C."/>
            <person name="Reddy T."/>
            <person name="Klenk H.P."/>
            <person name="Goker M."/>
            <person name="Reva O."/>
            <person name="Miroshnichenko M."/>
            <person name="Kyprides N."/>
            <person name="Woyke T."/>
            <person name="Gelfand M."/>
        </authorList>
    </citation>
    <scope>NUCLEOTIDE SEQUENCE [LARGE SCALE GENOMIC DNA]</scope>
    <source>
        <strain evidence="3 6">LF13</strain>
    </source>
</reference>
<reference evidence="4 5" key="1">
    <citation type="submission" date="2011-09" db="EMBL/GenBank/DDBJ databases">
        <title>The permanent draft genome of Caldithrix abyssi DSM 13497.</title>
        <authorList>
            <consortium name="US DOE Joint Genome Institute (JGI-PGF)"/>
            <person name="Lucas S."/>
            <person name="Han J."/>
            <person name="Lapidus A."/>
            <person name="Bruce D."/>
            <person name="Goodwin L."/>
            <person name="Pitluck S."/>
            <person name="Peters L."/>
            <person name="Kyrpides N."/>
            <person name="Mavromatis K."/>
            <person name="Ivanova N."/>
            <person name="Mikhailova N."/>
            <person name="Chertkov O."/>
            <person name="Detter J.C."/>
            <person name="Tapia R."/>
            <person name="Han C."/>
            <person name="Land M."/>
            <person name="Hauser L."/>
            <person name="Markowitz V."/>
            <person name="Cheng J.-F."/>
            <person name="Hugenholtz P."/>
            <person name="Woyke T."/>
            <person name="Wu D."/>
            <person name="Spring S."/>
            <person name="Brambilla E."/>
            <person name="Klenk H.-P."/>
            <person name="Eisen J.A."/>
        </authorList>
    </citation>
    <scope>NUCLEOTIDE SEQUENCE [LARGE SCALE GENOMIC DNA]</scope>
    <source>
        <strain evidence="4 5">DSM 13497</strain>
    </source>
</reference>
<evidence type="ECO:0000313" key="5">
    <source>
        <dbReference type="Proteomes" id="UP000004671"/>
    </source>
</evidence>
<dbReference type="RefSeq" id="WP_006928941.1">
    <property type="nucleotide sequence ID" value="NZ_CM001402.1"/>
</dbReference>
<dbReference type="EMBL" id="CM001402">
    <property type="protein sequence ID" value="EHO41765.1"/>
    <property type="molecule type" value="Genomic_DNA"/>
</dbReference>
<dbReference type="SUPFAM" id="SSF51445">
    <property type="entry name" value="(Trans)glycosidases"/>
    <property type="match status" value="1"/>
</dbReference>
<dbReference type="Pfam" id="PF02638">
    <property type="entry name" value="GHL10"/>
    <property type="match status" value="1"/>
</dbReference>
<protein>
    <submittedName>
        <fullName evidence="3">Uncharacterized lipoprotein YddW, UPF0748 family</fullName>
    </submittedName>
</protein>
<evidence type="ECO:0000313" key="6">
    <source>
        <dbReference type="Proteomes" id="UP000183868"/>
    </source>
</evidence>
<feature type="domain" description="Glycosyl hydrolase-like 10" evidence="2">
    <location>
        <begin position="21"/>
        <end position="295"/>
    </location>
</feature>
<evidence type="ECO:0000313" key="4">
    <source>
        <dbReference type="EMBL" id="EHO41765.1"/>
    </source>
</evidence>
<evidence type="ECO:0000313" key="3">
    <source>
        <dbReference type="EMBL" id="APF17681.1"/>
    </source>
</evidence>
<dbReference type="eggNOG" id="COG1649">
    <property type="taxonomic scope" value="Bacteria"/>
</dbReference>
<dbReference type="Proteomes" id="UP000183868">
    <property type="component" value="Chromosome"/>
</dbReference>
<evidence type="ECO:0000259" key="2">
    <source>
        <dbReference type="Pfam" id="PF02638"/>
    </source>
</evidence>
<name>H1XVZ3_CALAY</name>
<dbReference type="InterPro" id="IPR003790">
    <property type="entry name" value="GHL10"/>
</dbReference>
<evidence type="ECO:0000256" key="1">
    <source>
        <dbReference type="ARBA" id="ARBA00022729"/>
    </source>
</evidence>
<organism evidence="4 5">
    <name type="scientific">Caldithrix abyssi DSM 13497</name>
    <dbReference type="NCBI Taxonomy" id="880073"/>
    <lineage>
        <taxon>Bacteria</taxon>
        <taxon>Pseudomonadati</taxon>
        <taxon>Calditrichota</taxon>
        <taxon>Calditrichia</taxon>
        <taxon>Calditrichales</taxon>
        <taxon>Calditrichaceae</taxon>
        <taxon>Caldithrix</taxon>
    </lineage>
</organism>
<dbReference type="PANTHER" id="PTHR43405">
    <property type="entry name" value="GLYCOSYL HYDROLASE DIGH"/>
    <property type="match status" value="1"/>
</dbReference>
<dbReference type="PANTHER" id="PTHR43405:SF1">
    <property type="entry name" value="GLYCOSYL HYDROLASE DIGH"/>
    <property type="match status" value="1"/>
</dbReference>
<keyword evidence="3" id="KW-0449">Lipoprotein</keyword>
<gene>
    <name evidence="3" type="ORF">Cabys_930</name>
    <name evidence="4" type="ORF">Calab_2155</name>
</gene>
<sequence precursor="true">MLKIIVLILGILVGQALAQHRGIWIVRNSLNTKEDLKQLERIHQKLQLTDVYVQVRALGENVYSAPMASRLTLNEIVEFCHRNGIKAHAWINVFYIWSKNKAPRNPNHPFLQDVDHLLSDWSSEEPVLKNLKKKGVEGYFVDPRAFTNKAQIERLLNQLLTQYQFDGIHLDYIRYPGKGVIFSKHLRTLFMKKYFIDPLLFFKEKTFNPEGQSLYRNFLLNELNNFVENFKNVVRQIDESCVVTMAVKPDIDRAKFEYYQDWVNWLKQGSGDYVLMMNYSPDENVFRKNLLKAEQLIGKNNVVCGIGAYYLDGENLEKRIKLVEALQFKGYALFSFTTLKNKPELLTTIDQRQTIKIQTY</sequence>
<dbReference type="KEGG" id="caby:Cabys_930"/>
<dbReference type="InterPro" id="IPR017853">
    <property type="entry name" value="GH"/>
</dbReference>